<reference evidence="3" key="1">
    <citation type="journal article" date="2019" name="Int. J. Syst. Evol. Microbiol.">
        <title>The Global Catalogue of Microorganisms (GCM) 10K type strain sequencing project: providing services to taxonomists for standard genome sequencing and annotation.</title>
        <authorList>
            <consortium name="The Broad Institute Genomics Platform"/>
            <consortium name="The Broad Institute Genome Sequencing Center for Infectious Disease"/>
            <person name="Wu L."/>
            <person name="Ma J."/>
        </authorList>
    </citation>
    <scope>NUCLEOTIDE SEQUENCE [LARGE SCALE GENOMIC DNA]</scope>
    <source>
        <strain evidence="3">WYCCWR 12678</strain>
    </source>
</reference>
<comment type="similarity">
    <text evidence="1">Belongs to the TmoD/XamoD family.</text>
</comment>
<dbReference type="Pfam" id="PF02406">
    <property type="entry name" value="MmoB_DmpM"/>
    <property type="match status" value="1"/>
</dbReference>
<dbReference type="EMBL" id="JBHSHC010000029">
    <property type="protein sequence ID" value="MFC4766753.1"/>
    <property type="molecule type" value="Genomic_DNA"/>
</dbReference>
<organism evidence="2 3">
    <name type="scientific">Effusibacillus consociatus</name>
    <dbReference type="NCBI Taxonomy" id="1117041"/>
    <lineage>
        <taxon>Bacteria</taxon>
        <taxon>Bacillati</taxon>
        <taxon>Bacillota</taxon>
        <taxon>Bacilli</taxon>
        <taxon>Bacillales</taxon>
        <taxon>Alicyclobacillaceae</taxon>
        <taxon>Effusibacillus</taxon>
    </lineage>
</organism>
<dbReference type="Proteomes" id="UP001596002">
    <property type="component" value="Unassembled WGS sequence"/>
</dbReference>
<dbReference type="RefSeq" id="WP_380024648.1">
    <property type="nucleotide sequence ID" value="NZ_JBHSHC010000029.1"/>
</dbReference>
<comment type="caution">
    <text evidence="2">The sequence shown here is derived from an EMBL/GenBank/DDBJ whole genome shotgun (WGS) entry which is preliminary data.</text>
</comment>
<proteinExistence type="inferred from homology"/>
<evidence type="ECO:0000256" key="1">
    <source>
        <dbReference type="ARBA" id="ARBA00006313"/>
    </source>
</evidence>
<sequence length="108" mass="12178">MSGKLELEKGFSNKCGITLSDSVEGRVIADIMRDKPGVEVTEYPAMIRIDGIGVLEFDMYEISEALGRDFDPYLFQVEMSTHYGRMVLLDEKVLLFANPDDAKDYIGF</sequence>
<dbReference type="SUPFAM" id="SSF56029">
    <property type="entry name" value="Monooxygenase (hydroxylase) regulatory protein"/>
    <property type="match status" value="1"/>
</dbReference>
<evidence type="ECO:0000313" key="3">
    <source>
        <dbReference type="Proteomes" id="UP001596002"/>
    </source>
</evidence>
<dbReference type="Gene3D" id="3.90.56.10">
    <property type="entry name" value="Monooxygenase component MmoB/DmpM"/>
    <property type="match status" value="1"/>
</dbReference>
<accession>A0ABV9PZ64</accession>
<protein>
    <submittedName>
        <fullName evidence="2">MmoB/DmpM family protein</fullName>
    </submittedName>
</protein>
<dbReference type="InterPro" id="IPR003454">
    <property type="entry name" value="MOase_MmoB_DmpM"/>
</dbReference>
<keyword evidence="3" id="KW-1185">Reference proteome</keyword>
<dbReference type="InterPro" id="IPR036889">
    <property type="entry name" value="mOase_MmoB_DmpM_sf"/>
</dbReference>
<evidence type="ECO:0000313" key="2">
    <source>
        <dbReference type="EMBL" id="MFC4766753.1"/>
    </source>
</evidence>
<gene>
    <name evidence="2" type="ORF">ACFO8Q_05115</name>
</gene>
<name>A0ABV9PZ64_9BACL</name>